<feature type="domain" description="Glycosyl-hydrolase family 116 catalytic region" evidence="1">
    <location>
        <begin position="50"/>
        <end position="86"/>
    </location>
</feature>
<evidence type="ECO:0000313" key="3">
    <source>
        <dbReference type="Proteomes" id="UP000834106"/>
    </source>
</evidence>
<dbReference type="GO" id="GO:0008422">
    <property type="term" value="F:beta-glucosidase activity"/>
    <property type="evidence" value="ECO:0007669"/>
    <property type="project" value="TreeGrafter"/>
</dbReference>
<dbReference type="EMBL" id="OU503040">
    <property type="protein sequence ID" value="CAI9761635.1"/>
    <property type="molecule type" value="Genomic_DNA"/>
</dbReference>
<evidence type="ECO:0000313" key="2">
    <source>
        <dbReference type="EMBL" id="CAI9761635.1"/>
    </source>
</evidence>
<gene>
    <name evidence="2" type="ORF">FPE_LOCUS9065</name>
</gene>
<dbReference type="PANTHER" id="PTHR12654">
    <property type="entry name" value="BILE ACID BETA-GLUCOSIDASE-RELATED"/>
    <property type="match status" value="1"/>
</dbReference>
<accession>A0AAD2DRX1</accession>
<organism evidence="2 3">
    <name type="scientific">Fraxinus pennsylvanica</name>
    <dbReference type="NCBI Taxonomy" id="56036"/>
    <lineage>
        <taxon>Eukaryota</taxon>
        <taxon>Viridiplantae</taxon>
        <taxon>Streptophyta</taxon>
        <taxon>Embryophyta</taxon>
        <taxon>Tracheophyta</taxon>
        <taxon>Spermatophyta</taxon>
        <taxon>Magnoliopsida</taxon>
        <taxon>eudicotyledons</taxon>
        <taxon>Gunneridae</taxon>
        <taxon>Pentapetalae</taxon>
        <taxon>asterids</taxon>
        <taxon>lamiids</taxon>
        <taxon>Lamiales</taxon>
        <taxon>Oleaceae</taxon>
        <taxon>Oleeae</taxon>
        <taxon>Fraxinus</taxon>
    </lineage>
</organism>
<dbReference type="Proteomes" id="UP000834106">
    <property type="component" value="Chromosome 5"/>
</dbReference>
<evidence type="ECO:0000259" key="1">
    <source>
        <dbReference type="Pfam" id="PF04685"/>
    </source>
</evidence>
<keyword evidence="3" id="KW-1185">Reference proteome</keyword>
<proteinExistence type="predicted"/>
<dbReference type="InterPro" id="IPR052566">
    <property type="entry name" value="Non-lysos_glucosylceramidase"/>
</dbReference>
<reference evidence="2" key="1">
    <citation type="submission" date="2023-05" db="EMBL/GenBank/DDBJ databases">
        <authorList>
            <person name="Huff M."/>
        </authorList>
    </citation>
    <scope>NUCLEOTIDE SEQUENCE</scope>
</reference>
<dbReference type="Pfam" id="PF04685">
    <property type="entry name" value="DUF608"/>
    <property type="match status" value="1"/>
</dbReference>
<dbReference type="PANTHER" id="PTHR12654:SF0">
    <property type="entry name" value="NON-LYSOSOMAL GLUCOSYLCERAMIDASE"/>
    <property type="match status" value="1"/>
</dbReference>
<sequence>MDHSLNRSGRGDASLWKTEMEEVAVVATTSYHHLEIDVGGSSLGWQHKSSKVVESNRYSFQTPEAWTIGGHFRSLIYMRPLSIWGMQFALSSTKTILEAPKVNVMDRIAVSPQTVNSSHNGTGVRKITSKAKCFDNSVFHCSC</sequence>
<dbReference type="AlphaFoldDB" id="A0AAD2DRX1"/>
<protein>
    <recommendedName>
        <fullName evidence="1">Glycosyl-hydrolase family 116 catalytic region domain-containing protein</fullName>
    </recommendedName>
</protein>
<dbReference type="InterPro" id="IPR006775">
    <property type="entry name" value="GH116_catalytic"/>
</dbReference>
<name>A0AAD2DRX1_9LAMI</name>